<gene>
    <name evidence="1" type="ORF">HMPREF9194_02160</name>
</gene>
<dbReference type="AlphaFoldDB" id="S3K2S9"/>
<name>S3K2S9_TREMA</name>
<organism evidence="1 2">
    <name type="scientific">Treponema maltophilum ATCC 51939</name>
    <dbReference type="NCBI Taxonomy" id="1125699"/>
    <lineage>
        <taxon>Bacteria</taxon>
        <taxon>Pseudomonadati</taxon>
        <taxon>Spirochaetota</taxon>
        <taxon>Spirochaetia</taxon>
        <taxon>Spirochaetales</taxon>
        <taxon>Treponemataceae</taxon>
        <taxon>Treponema</taxon>
    </lineage>
</organism>
<keyword evidence="2" id="KW-1185">Reference proteome</keyword>
<accession>S3K2S9</accession>
<comment type="caution">
    <text evidence="1">The sequence shown here is derived from an EMBL/GenBank/DDBJ whole genome shotgun (WGS) entry which is preliminary data.</text>
</comment>
<dbReference type="EMBL" id="ATFF01000006">
    <property type="protein sequence ID" value="EPF31805.1"/>
    <property type="molecule type" value="Genomic_DNA"/>
</dbReference>
<evidence type="ECO:0000313" key="2">
    <source>
        <dbReference type="Proteomes" id="UP000014541"/>
    </source>
</evidence>
<sequence>MRDPDKLTDFAWKELGKTNSRYNNFALSFGNYTRYNVTTYNLPDKLKLKYSYTGHFVLGEILYNPGTTTDLVLRRDLVKLYAR</sequence>
<dbReference type="HOGENOM" id="CLU_2541577_0_0_12"/>
<dbReference type="Proteomes" id="UP000014541">
    <property type="component" value="Unassembled WGS sequence"/>
</dbReference>
<evidence type="ECO:0000313" key="1">
    <source>
        <dbReference type="EMBL" id="EPF31805.1"/>
    </source>
</evidence>
<reference evidence="1 2" key="1">
    <citation type="submission" date="2013-04" db="EMBL/GenBank/DDBJ databases">
        <title>The Genome Sequence of Treponema maltophilum ATCC 51939.</title>
        <authorList>
            <consortium name="The Broad Institute Genomics Platform"/>
            <person name="Earl A."/>
            <person name="Ward D."/>
            <person name="Feldgarden M."/>
            <person name="Gevers D."/>
            <person name="Leonetti C."/>
            <person name="Blanton J.M."/>
            <person name="Dewhirst F.E."/>
            <person name="Izard J."/>
            <person name="Walker B."/>
            <person name="Young S."/>
            <person name="Zeng Q."/>
            <person name="Gargeya S."/>
            <person name="Fitzgerald M."/>
            <person name="Haas B."/>
            <person name="Abouelleil A."/>
            <person name="Allen A.W."/>
            <person name="Alvarado L."/>
            <person name="Arachchi H.M."/>
            <person name="Berlin A.M."/>
            <person name="Chapman S.B."/>
            <person name="Gainer-Dewar J."/>
            <person name="Goldberg J."/>
            <person name="Griggs A."/>
            <person name="Gujja S."/>
            <person name="Hansen M."/>
            <person name="Howarth C."/>
            <person name="Imamovic A."/>
            <person name="Ireland A."/>
            <person name="Larimer J."/>
            <person name="McCowan C."/>
            <person name="Murphy C."/>
            <person name="Pearson M."/>
            <person name="Poon T.W."/>
            <person name="Priest M."/>
            <person name="Roberts A."/>
            <person name="Saif S."/>
            <person name="Shea T."/>
            <person name="Sisk P."/>
            <person name="Sykes S."/>
            <person name="Wortman J."/>
            <person name="Nusbaum C."/>
            <person name="Birren B."/>
        </authorList>
    </citation>
    <scope>NUCLEOTIDE SEQUENCE [LARGE SCALE GENOMIC DNA]</scope>
    <source>
        <strain evidence="1 2">ATCC 51939</strain>
    </source>
</reference>
<dbReference type="STRING" id="1125699.HMPREF9194_02160"/>
<proteinExistence type="predicted"/>
<protein>
    <submittedName>
        <fullName evidence="1">Uncharacterized protein</fullName>
    </submittedName>
</protein>